<sequence length="67" mass="7314">MRRPEGEAVECGLLPEALVDGLGPRYGGDVLDELREAVARVTVDRDALHRVVKGFASTPTPAWARDR</sequence>
<evidence type="ECO:0000313" key="1">
    <source>
        <dbReference type="EMBL" id="TSD08515.1"/>
    </source>
</evidence>
<name>A0A554MTQ5_9EURY</name>
<accession>A0A554MTQ5</accession>
<dbReference type="InParanoid" id="A0A554MTQ5"/>
<keyword evidence="2" id="KW-1185">Reference proteome</keyword>
<dbReference type="AlphaFoldDB" id="A0A554MTQ5"/>
<dbReference type="RefSeq" id="WP_144263768.1">
    <property type="nucleotide sequence ID" value="NZ_QMDX01000051.1"/>
</dbReference>
<evidence type="ECO:0000313" key="2">
    <source>
        <dbReference type="Proteomes" id="UP000319894"/>
    </source>
</evidence>
<feature type="non-terminal residue" evidence="1">
    <location>
        <position position="67"/>
    </location>
</feature>
<gene>
    <name evidence="1" type="ORF">DP107_19595</name>
</gene>
<comment type="caution">
    <text evidence="1">The sequence shown here is derived from an EMBL/GenBank/DDBJ whole genome shotgun (WGS) entry which is preliminary data.</text>
</comment>
<proteinExistence type="predicted"/>
<protein>
    <submittedName>
        <fullName evidence="1">Uncharacterized protein</fullName>
    </submittedName>
</protein>
<reference evidence="1 2" key="1">
    <citation type="submission" date="2018-06" db="EMBL/GenBank/DDBJ databases">
        <title>Natronomonas sp. F16-60 a new haloarchaeon isolated from a solar saltern of Isla Cristina, Huelva, Spain.</title>
        <authorList>
            <person name="Duran-Viseras A."/>
            <person name="Sanchez-Porro C."/>
            <person name="Ventosa A."/>
        </authorList>
    </citation>
    <scope>NUCLEOTIDE SEQUENCE [LARGE SCALE GENOMIC DNA]</scope>
    <source>
        <strain evidence="1 2">F16-60</strain>
    </source>
</reference>
<organism evidence="1 2">
    <name type="scientific">Haloglomus irregulare</name>
    <dbReference type="NCBI Taxonomy" id="2234134"/>
    <lineage>
        <taxon>Archaea</taxon>
        <taxon>Methanobacteriati</taxon>
        <taxon>Methanobacteriota</taxon>
        <taxon>Stenosarchaea group</taxon>
        <taxon>Halobacteria</taxon>
        <taxon>Halobacteriales</taxon>
        <taxon>Natronomonadaceae</taxon>
        <taxon>Haloglomus</taxon>
    </lineage>
</organism>
<dbReference type="Proteomes" id="UP000319894">
    <property type="component" value="Unassembled WGS sequence"/>
</dbReference>
<dbReference type="EMBL" id="QMDX01000051">
    <property type="protein sequence ID" value="TSD08515.1"/>
    <property type="molecule type" value="Genomic_DNA"/>
</dbReference>